<sequence>MKETCNGIKYEKEKNKRCRFQTLFDATTYSLSRLWEVYNPTRVGVLVLSKGTPEVLNVDSVPLTQLDNNYVIAGKKFLDGKLHIFVLTSHTVEVIGEIKPLGFLTDCSEESETPYEISFSDQISLSNQITTKYLQALLSSIYCHPMSELELALPFRSLRLMEAIKAERPIVEFQDDLFTLVQSIYIRLNENQVLEANINTSNKVDEAIEFWRGVFADGIWKNICNCCIYLNYDNLKGYIKQLA</sequence>
<comment type="caution">
    <text evidence="1">The sequence shown here is derived from an EMBL/GenBank/DDBJ whole genome shotgun (WGS) entry which is preliminary data.</text>
</comment>
<evidence type="ECO:0000313" key="1">
    <source>
        <dbReference type="EMBL" id="PKY37918.1"/>
    </source>
</evidence>
<dbReference type="AlphaFoldDB" id="A0A2I1FU58"/>
<accession>A0A2I1FU58</accession>
<protein>
    <submittedName>
        <fullName evidence="1">Uncharacterized protein</fullName>
    </submittedName>
</protein>
<keyword evidence="2" id="KW-1185">Reference proteome</keyword>
<dbReference type="Proteomes" id="UP000234323">
    <property type="component" value="Unassembled WGS sequence"/>
</dbReference>
<name>A0A2I1FU58_9GLOM</name>
<reference evidence="1 2" key="1">
    <citation type="submission" date="2015-10" db="EMBL/GenBank/DDBJ databases">
        <title>Genome analyses suggest a sexual origin of heterokaryosis in a supposedly ancient asexual fungus.</title>
        <authorList>
            <person name="Ropars J."/>
            <person name="Sedzielewska K."/>
            <person name="Noel J."/>
            <person name="Charron P."/>
            <person name="Farinelli L."/>
            <person name="Marton T."/>
            <person name="Kruger M."/>
            <person name="Pelin A."/>
            <person name="Brachmann A."/>
            <person name="Corradi N."/>
        </authorList>
    </citation>
    <scope>NUCLEOTIDE SEQUENCE [LARGE SCALE GENOMIC DNA]</scope>
    <source>
        <strain evidence="1 2">A4</strain>
    </source>
</reference>
<evidence type="ECO:0000313" key="2">
    <source>
        <dbReference type="Proteomes" id="UP000234323"/>
    </source>
</evidence>
<dbReference type="EMBL" id="LLXI01000013">
    <property type="protein sequence ID" value="PKY37918.1"/>
    <property type="molecule type" value="Genomic_DNA"/>
</dbReference>
<proteinExistence type="predicted"/>
<organism evidence="1 2">
    <name type="scientific">Rhizophagus irregularis</name>
    <dbReference type="NCBI Taxonomy" id="588596"/>
    <lineage>
        <taxon>Eukaryota</taxon>
        <taxon>Fungi</taxon>
        <taxon>Fungi incertae sedis</taxon>
        <taxon>Mucoromycota</taxon>
        <taxon>Glomeromycotina</taxon>
        <taxon>Glomeromycetes</taxon>
        <taxon>Glomerales</taxon>
        <taxon>Glomeraceae</taxon>
        <taxon>Rhizophagus</taxon>
    </lineage>
</organism>
<gene>
    <name evidence="1" type="ORF">RhiirA4_450839</name>
</gene>